<dbReference type="InterPro" id="IPR000326">
    <property type="entry name" value="PAP2/HPO"/>
</dbReference>
<evidence type="ECO:0000313" key="5">
    <source>
        <dbReference type="Proteomes" id="UP001519290"/>
    </source>
</evidence>
<keyword evidence="2" id="KW-0472">Membrane</keyword>
<dbReference type="SUPFAM" id="SSF48317">
    <property type="entry name" value="Acid phosphatase/Vanadium-dependent haloperoxidase"/>
    <property type="match status" value="1"/>
</dbReference>
<keyword evidence="2" id="KW-0812">Transmembrane</keyword>
<feature type="transmembrane region" description="Helical" evidence="2">
    <location>
        <begin position="294"/>
        <end position="316"/>
    </location>
</feature>
<dbReference type="Pfam" id="PF01569">
    <property type="entry name" value="PAP2"/>
    <property type="match status" value="1"/>
</dbReference>
<evidence type="ECO:0000256" key="2">
    <source>
        <dbReference type="SAM" id="Phobius"/>
    </source>
</evidence>
<feature type="transmembrane region" description="Helical" evidence="2">
    <location>
        <begin position="141"/>
        <end position="160"/>
    </location>
</feature>
<dbReference type="CDD" id="cd01610">
    <property type="entry name" value="PAP2_like"/>
    <property type="match status" value="1"/>
</dbReference>
<feature type="region of interest" description="Disordered" evidence="1">
    <location>
        <begin position="222"/>
        <end position="245"/>
    </location>
</feature>
<comment type="caution">
    <text evidence="4">The sequence shown here is derived from an EMBL/GenBank/DDBJ whole genome shotgun (WGS) entry which is preliminary data.</text>
</comment>
<feature type="transmembrane region" description="Helical" evidence="2">
    <location>
        <begin position="71"/>
        <end position="96"/>
    </location>
</feature>
<dbReference type="EMBL" id="JAGIOD010000002">
    <property type="protein sequence ID" value="MBP2382968.1"/>
    <property type="molecule type" value="Genomic_DNA"/>
</dbReference>
<name>A0ABS4X3J3_9MICO</name>
<feature type="transmembrane region" description="Helical" evidence="2">
    <location>
        <begin position="255"/>
        <end position="274"/>
    </location>
</feature>
<gene>
    <name evidence="4" type="ORF">JOF43_002957</name>
</gene>
<sequence length="331" mass="34102">MSDPSRTRAASPSPRPRGATARPLLALLAAAVSATLIVLLARTAVGTASGQRLDQLILSGAQDEEGTLARYAATAVGTVSTPVMAGLLAASVVLVLLRRRLALLLPLALLTIGANVTTQIVKHLVVSREALGPGIDITPNSFPSGHTTLAAAATVAVVLASGRARVVLAPLGAVWTAAAGIGTLVLGWHRPSDVVGAIVIVAAWTFLVLFLDGLHTRHRLTRAAPAPGHGRRRREGPGTADAGAPQRLRMSRPDAVIAAVLVLAGFAGLAYGAFELGTLQRPLDLEDVDQQLGSFLATASLIGGGTTAWMALVLLLRTPISHRSRSGDRVP</sequence>
<dbReference type="SMART" id="SM00014">
    <property type="entry name" value="acidPPc"/>
    <property type="match status" value="1"/>
</dbReference>
<protein>
    <submittedName>
        <fullName evidence="4">Membrane-associated phospholipid phosphatase</fullName>
    </submittedName>
</protein>
<dbReference type="InterPro" id="IPR036938">
    <property type="entry name" value="PAP2/HPO_sf"/>
</dbReference>
<dbReference type="Gene3D" id="1.20.144.10">
    <property type="entry name" value="Phosphatidic acid phosphatase type 2/haloperoxidase"/>
    <property type="match status" value="1"/>
</dbReference>
<accession>A0ABS4X3J3</accession>
<dbReference type="Proteomes" id="UP001519290">
    <property type="component" value="Unassembled WGS sequence"/>
</dbReference>
<keyword evidence="5" id="KW-1185">Reference proteome</keyword>
<keyword evidence="2" id="KW-1133">Transmembrane helix</keyword>
<evidence type="ECO:0000256" key="1">
    <source>
        <dbReference type="SAM" id="MobiDB-lite"/>
    </source>
</evidence>
<feature type="transmembrane region" description="Helical" evidence="2">
    <location>
        <begin position="167"/>
        <end position="188"/>
    </location>
</feature>
<feature type="transmembrane region" description="Helical" evidence="2">
    <location>
        <begin position="103"/>
        <end position="121"/>
    </location>
</feature>
<evidence type="ECO:0000259" key="3">
    <source>
        <dbReference type="SMART" id="SM00014"/>
    </source>
</evidence>
<organism evidence="4 5">
    <name type="scientific">Brachybacterium sacelli</name>
    <dbReference type="NCBI Taxonomy" id="173364"/>
    <lineage>
        <taxon>Bacteria</taxon>
        <taxon>Bacillati</taxon>
        <taxon>Actinomycetota</taxon>
        <taxon>Actinomycetes</taxon>
        <taxon>Micrococcales</taxon>
        <taxon>Dermabacteraceae</taxon>
        <taxon>Brachybacterium</taxon>
    </lineage>
</organism>
<dbReference type="RefSeq" id="WP_209903477.1">
    <property type="nucleotide sequence ID" value="NZ_BAAAJW010000023.1"/>
</dbReference>
<feature type="domain" description="Phosphatidic acid phosphatase type 2/haloperoxidase" evidence="3">
    <location>
        <begin position="103"/>
        <end position="209"/>
    </location>
</feature>
<proteinExistence type="predicted"/>
<evidence type="ECO:0000313" key="4">
    <source>
        <dbReference type="EMBL" id="MBP2382968.1"/>
    </source>
</evidence>
<feature type="transmembrane region" description="Helical" evidence="2">
    <location>
        <begin position="194"/>
        <end position="214"/>
    </location>
</feature>
<reference evidence="4 5" key="1">
    <citation type="submission" date="2021-03" db="EMBL/GenBank/DDBJ databases">
        <title>Sequencing the genomes of 1000 actinobacteria strains.</title>
        <authorList>
            <person name="Klenk H.-P."/>
        </authorList>
    </citation>
    <scope>NUCLEOTIDE SEQUENCE [LARGE SCALE GENOMIC DNA]</scope>
    <source>
        <strain evidence="4 5">DSM 14566</strain>
    </source>
</reference>